<dbReference type="SMART" id="SM00974">
    <property type="entry name" value="T5orf172"/>
    <property type="match status" value="1"/>
</dbReference>
<name>A0A543IL01_9ACTN</name>
<feature type="compositionally biased region" description="Pro residues" evidence="1">
    <location>
        <begin position="150"/>
        <end position="161"/>
    </location>
</feature>
<evidence type="ECO:0000313" key="3">
    <source>
        <dbReference type="EMBL" id="TQM71255.1"/>
    </source>
</evidence>
<dbReference type="RefSeq" id="WP_246077528.1">
    <property type="nucleotide sequence ID" value="NZ_VFPO01000001.1"/>
</dbReference>
<accession>A0A543IL01</accession>
<comment type="caution">
    <text evidence="3">The sequence shown here is derived from an EMBL/GenBank/DDBJ whole genome shotgun (WGS) entry which is preliminary data.</text>
</comment>
<evidence type="ECO:0000259" key="2">
    <source>
        <dbReference type="SMART" id="SM00974"/>
    </source>
</evidence>
<organism evidence="3 4">
    <name type="scientific">Actinomadura hallensis</name>
    <dbReference type="NCBI Taxonomy" id="337895"/>
    <lineage>
        <taxon>Bacteria</taxon>
        <taxon>Bacillati</taxon>
        <taxon>Actinomycetota</taxon>
        <taxon>Actinomycetes</taxon>
        <taxon>Streptosporangiales</taxon>
        <taxon>Thermomonosporaceae</taxon>
        <taxon>Actinomadura</taxon>
    </lineage>
</organism>
<dbReference type="InterPro" id="IPR018306">
    <property type="entry name" value="Phage_T5_Orf172_DNA-bd"/>
</dbReference>
<proteinExistence type="predicted"/>
<feature type="region of interest" description="Disordered" evidence="1">
    <location>
        <begin position="129"/>
        <end position="165"/>
    </location>
</feature>
<dbReference type="Pfam" id="PF13455">
    <property type="entry name" value="MUG113"/>
    <property type="match status" value="1"/>
</dbReference>
<dbReference type="Proteomes" id="UP000316706">
    <property type="component" value="Unassembled WGS sequence"/>
</dbReference>
<sequence>MALQEIQHPDYVGAEVDAGDAEHVTRVLRFFLRDGERVVALATTVKALPTLTHIAVTDRRILGFSAAELAKEGPRQETDIAVVASVETRKSSKQRWFFVVVDESGAETDFGDVHDQDAPRLTRIIEGLVRPSRPEADVPSPRLPEADPLPRAPEPGAPSPHTPGAGYVISNIGAFGERMVKIGMTRRLEPMDRVRELGDASVPFRFDVHALIFSEDAVGLENSLHEEFADRRVNRVNLRREFFYATPAEVREVLERLAGNHLLEYNETPEALEYRAGKTDR</sequence>
<reference evidence="3 4" key="1">
    <citation type="submission" date="2019-06" db="EMBL/GenBank/DDBJ databases">
        <title>Sequencing the genomes of 1000 actinobacteria strains.</title>
        <authorList>
            <person name="Klenk H.-P."/>
        </authorList>
    </citation>
    <scope>NUCLEOTIDE SEQUENCE [LARGE SCALE GENOMIC DNA]</scope>
    <source>
        <strain evidence="3 4">DSM 45043</strain>
    </source>
</reference>
<evidence type="ECO:0000313" key="4">
    <source>
        <dbReference type="Proteomes" id="UP000316706"/>
    </source>
</evidence>
<gene>
    <name evidence="3" type="ORF">FHX41_5014</name>
</gene>
<protein>
    <submittedName>
        <fullName evidence="3">Meiotically Up-regulated Gene 113 (MUG113) protein</fullName>
    </submittedName>
</protein>
<feature type="domain" description="Bacteriophage T5 Orf172 DNA-binding" evidence="2">
    <location>
        <begin position="174"/>
        <end position="257"/>
    </location>
</feature>
<dbReference type="AlphaFoldDB" id="A0A543IL01"/>
<evidence type="ECO:0000256" key="1">
    <source>
        <dbReference type="SAM" id="MobiDB-lite"/>
    </source>
</evidence>
<keyword evidence="4" id="KW-1185">Reference proteome</keyword>
<dbReference type="EMBL" id="VFPO01000001">
    <property type="protein sequence ID" value="TQM71255.1"/>
    <property type="molecule type" value="Genomic_DNA"/>
</dbReference>